<keyword evidence="3" id="KW-1185">Reference proteome</keyword>
<organism evidence="2 3">
    <name type="scientific">Glonium stellatum</name>
    <dbReference type="NCBI Taxonomy" id="574774"/>
    <lineage>
        <taxon>Eukaryota</taxon>
        <taxon>Fungi</taxon>
        <taxon>Dikarya</taxon>
        <taxon>Ascomycota</taxon>
        <taxon>Pezizomycotina</taxon>
        <taxon>Dothideomycetes</taxon>
        <taxon>Pleosporomycetidae</taxon>
        <taxon>Gloniales</taxon>
        <taxon>Gloniaceae</taxon>
        <taxon>Glonium</taxon>
    </lineage>
</organism>
<dbReference type="AlphaFoldDB" id="A0A8E2EZH9"/>
<feature type="region of interest" description="Disordered" evidence="1">
    <location>
        <begin position="87"/>
        <end position="110"/>
    </location>
</feature>
<gene>
    <name evidence="2" type="ORF">AOQ84DRAFT_54679</name>
</gene>
<dbReference type="OrthoDB" id="5226533at2759"/>
<protein>
    <submittedName>
        <fullName evidence="2">Uncharacterized protein</fullName>
    </submittedName>
</protein>
<dbReference type="EMBL" id="KV749821">
    <property type="protein sequence ID" value="OCL07641.1"/>
    <property type="molecule type" value="Genomic_DNA"/>
</dbReference>
<evidence type="ECO:0000256" key="1">
    <source>
        <dbReference type="SAM" id="MobiDB-lite"/>
    </source>
</evidence>
<evidence type="ECO:0000313" key="2">
    <source>
        <dbReference type="EMBL" id="OCL07641.1"/>
    </source>
</evidence>
<sequence>MPNTSVDASGKAMSPVTNTIDASGSTNGNGFAFLVLAPVSSASYPTQRPAQSSKVEATSTIDPTEKWFLPAEIPSSSIDQAEKATEAEYMPHKTRRSSSVSSSESFGRPRFLKLGPVHFGGEPGVPDFTLLE</sequence>
<reference evidence="2 3" key="1">
    <citation type="journal article" date="2016" name="Nat. Commun.">
        <title>Ectomycorrhizal ecology is imprinted in the genome of the dominant symbiotic fungus Cenococcum geophilum.</title>
        <authorList>
            <consortium name="DOE Joint Genome Institute"/>
            <person name="Peter M."/>
            <person name="Kohler A."/>
            <person name="Ohm R.A."/>
            <person name="Kuo A."/>
            <person name="Krutzmann J."/>
            <person name="Morin E."/>
            <person name="Arend M."/>
            <person name="Barry K.W."/>
            <person name="Binder M."/>
            <person name="Choi C."/>
            <person name="Clum A."/>
            <person name="Copeland A."/>
            <person name="Grisel N."/>
            <person name="Haridas S."/>
            <person name="Kipfer T."/>
            <person name="LaButti K."/>
            <person name="Lindquist E."/>
            <person name="Lipzen A."/>
            <person name="Maire R."/>
            <person name="Meier B."/>
            <person name="Mihaltcheva S."/>
            <person name="Molinier V."/>
            <person name="Murat C."/>
            <person name="Poggeler S."/>
            <person name="Quandt C.A."/>
            <person name="Sperisen C."/>
            <person name="Tritt A."/>
            <person name="Tisserant E."/>
            <person name="Crous P.W."/>
            <person name="Henrissat B."/>
            <person name="Nehls U."/>
            <person name="Egli S."/>
            <person name="Spatafora J.W."/>
            <person name="Grigoriev I.V."/>
            <person name="Martin F.M."/>
        </authorList>
    </citation>
    <scope>NUCLEOTIDE SEQUENCE [LARGE SCALE GENOMIC DNA]</scope>
    <source>
        <strain evidence="2 3">CBS 207.34</strain>
    </source>
</reference>
<proteinExistence type="predicted"/>
<evidence type="ECO:0000313" key="3">
    <source>
        <dbReference type="Proteomes" id="UP000250140"/>
    </source>
</evidence>
<dbReference type="Proteomes" id="UP000250140">
    <property type="component" value="Unassembled WGS sequence"/>
</dbReference>
<accession>A0A8E2EZH9</accession>
<name>A0A8E2EZH9_9PEZI</name>